<evidence type="ECO:0000313" key="4">
    <source>
        <dbReference type="Proteomes" id="UP000005408"/>
    </source>
</evidence>
<evidence type="ECO:0000313" key="3">
    <source>
        <dbReference type="EnsemblMetazoa" id="G8329.1:cds"/>
    </source>
</evidence>
<keyword evidence="2" id="KW-0732">Signal</keyword>
<proteinExistence type="predicted"/>
<protein>
    <recommendedName>
        <fullName evidence="5">SRCR domain-containing protein</fullName>
    </recommendedName>
</protein>
<evidence type="ECO:0000256" key="2">
    <source>
        <dbReference type="SAM" id="SignalP"/>
    </source>
</evidence>
<accession>A0A8W8P225</accession>
<evidence type="ECO:0008006" key="5">
    <source>
        <dbReference type="Google" id="ProtNLM"/>
    </source>
</evidence>
<feature type="signal peptide" evidence="2">
    <location>
        <begin position="1"/>
        <end position="19"/>
    </location>
</feature>
<feature type="region of interest" description="Disordered" evidence="1">
    <location>
        <begin position="123"/>
        <end position="342"/>
    </location>
</feature>
<sequence length="348" mass="38365">MFMILVILVVHVDARCGVSEGVVQCRDWREFERGNYPMANFLILERAVGEINIEGYPALTRLVIHDPQANCDDITTNPWTTVRIGSLTCQTNDVWLSSRVIVIDSTPRGPRFRQVRRRINFSSEDGDGACATRSVPPNSCRYDHSRGKSSATSAETRRKFGGAAKGDGREENHPEVEYHSRGKSSATSAETRRKFGGAAKGDGREENHPEVEYHSRGKSSATSAETRRKFGGAAKGDGREENPPEVEYHSRGKSSATSAETRRKFGGAAKGDGREENHPEVEYHSRRKSSETSAETRRKFGGAAKGDGREENPPEVEYHSRRKSSATGAETRRKFGGAAKGDGICLYI</sequence>
<feature type="compositionally biased region" description="Basic and acidic residues" evidence="1">
    <location>
        <begin position="271"/>
        <end position="298"/>
    </location>
</feature>
<feature type="compositionally biased region" description="Basic and acidic residues" evidence="1">
    <location>
        <begin position="166"/>
        <end position="180"/>
    </location>
</feature>
<name>A0A8W8P225_MAGGI</name>
<feature type="chain" id="PRO_5036483766" description="SRCR domain-containing protein" evidence="2">
    <location>
        <begin position="20"/>
        <end position="348"/>
    </location>
</feature>
<feature type="compositionally biased region" description="Basic and acidic residues" evidence="1">
    <location>
        <begin position="306"/>
        <end position="319"/>
    </location>
</feature>
<organism evidence="3 4">
    <name type="scientific">Magallana gigas</name>
    <name type="common">Pacific oyster</name>
    <name type="synonym">Crassostrea gigas</name>
    <dbReference type="NCBI Taxonomy" id="29159"/>
    <lineage>
        <taxon>Eukaryota</taxon>
        <taxon>Metazoa</taxon>
        <taxon>Spiralia</taxon>
        <taxon>Lophotrochozoa</taxon>
        <taxon>Mollusca</taxon>
        <taxon>Bivalvia</taxon>
        <taxon>Autobranchia</taxon>
        <taxon>Pteriomorphia</taxon>
        <taxon>Ostreida</taxon>
        <taxon>Ostreoidea</taxon>
        <taxon>Ostreidae</taxon>
        <taxon>Magallana</taxon>
    </lineage>
</organism>
<evidence type="ECO:0000256" key="1">
    <source>
        <dbReference type="SAM" id="MobiDB-lite"/>
    </source>
</evidence>
<feature type="compositionally biased region" description="Basic and acidic residues" evidence="1">
    <location>
        <begin position="201"/>
        <end position="215"/>
    </location>
</feature>
<keyword evidence="4" id="KW-1185">Reference proteome</keyword>
<reference evidence="3" key="1">
    <citation type="submission" date="2022-08" db="UniProtKB">
        <authorList>
            <consortium name="EnsemblMetazoa"/>
        </authorList>
    </citation>
    <scope>IDENTIFICATION</scope>
    <source>
        <strain evidence="3">05x7-T-G4-1.051#20</strain>
    </source>
</reference>
<dbReference type="AlphaFoldDB" id="A0A8W8P225"/>
<feature type="compositionally biased region" description="Basic and acidic residues" evidence="1">
    <location>
        <begin position="236"/>
        <end position="250"/>
    </location>
</feature>
<dbReference type="Proteomes" id="UP000005408">
    <property type="component" value="Unassembled WGS sequence"/>
</dbReference>
<dbReference type="EnsemblMetazoa" id="G8329.1">
    <property type="protein sequence ID" value="G8329.1:cds"/>
    <property type="gene ID" value="G8329"/>
</dbReference>